<reference evidence="2 3" key="1">
    <citation type="journal article" date="2011" name="Proc. Natl. Acad. Sci. U.S.A.">
        <title>Evolutionary erosion of yeast sex chromosomes by mating-type switching accidents.</title>
        <authorList>
            <person name="Gordon J.L."/>
            <person name="Armisen D."/>
            <person name="Proux-Wera E."/>
            <person name="Oheigeartaigh S.S."/>
            <person name="Byrne K.P."/>
            <person name="Wolfe K.H."/>
        </authorList>
    </citation>
    <scope>NUCLEOTIDE SEQUENCE [LARGE SCALE GENOMIC DNA]</scope>
    <source>
        <strain evidence="3">ATCC 10597 / BCRC 20456 / CBS 421 / NBRC 0211 / NRRL Y-12639</strain>
    </source>
</reference>
<evidence type="ECO:0008006" key="4">
    <source>
        <dbReference type="Google" id="ProtNLM"/>
    </source>
</evidence>
<dbReference type="OrthoDB" id="4073891at2759"/>
<dbReference type="GO" id="GO:0005628">
    <property type="term" value="C:prospore membrane"/>
    <property type="evidence" value="ECO:0007669"/>
    <property type="project" value="EnsemblFungi"/>
</dbReference>
<keyword evidence="3" id="KW-1185">Reference proteome</keyword>
<feature type="transmembrane region" description="Helical" evidence="1">
    <location>
        <begin position="229"/>
        <end position="249"/>
    </location>
</feature>
<gene>
    <name evidence="2" type="primary">NDAI0D03070</name>
    <name evidence="2" type="ordered locus">NDAI_0D03070</name>
</gene>
<keyword evidence="1" id="KW-0472">Membrane</keyword>
<proteinExistence type="predicted"/>
<feature type="transmembrane region" description="Helical" evidence="1">
    <location>
        <begin position="7"/>
        <end position="25"/>
    </location>
</feature>
<dbReference type="GO" id="GO:0005737">
    <property type="term" value="C:cytoplasm"/>
    <property type="evidence" value="ECO:0007669"/>
    <property type="project" value="EnsemblFungi"/>
</dbReference>
<keyword evidence="1" id="KW-1133">Transmembrane helix</keyword>
<evidence type="ECO:0000256" key="1">
    <source>
        <dbReference type="SAM" id="Phobius"/>
    </source>
</evidence>
<sequence>MLIFKRFIVWAILLGLTSIQFLLYLPSFTCTFSPLSSFCSPQFNFGIVGTSIAAKEFIGSVREFLKLLSYLTLDMGWSNELIDPEIYKDENLIDTFQDSNVYKVNYLGFCKKNDIEDKKIYCVSNGLAGMDILGILIRDIGLQLGELSSAHVNDTRQLGDSMVFTYHLTLNSLRKLFKNDKKKDKGFSKILLGDQKNADGPKNYRRGIDIAYTLMLFNKVLTITYLTEFSISFICVAIVVAFGMVLLWGKHHRFIPLFLKIFGSLLMLLSTITFCCNIIYLLILKAWEVNTSETTSVTGWEMLKVSIGSGFMINGVRYVLQWVFLPVLFLTANHYGVKATNDDKTKENDNGNRSGSSSYLMTDVEEQMKEVNNPFVSAKMI</sequence>
<evidence type="ECO:0000313" key="3">
    <source>
        <dbReference type="Proteomes" id="UP000000689"/>
    </source>
</evidence>
<dbReference type="EMBL" id="HE580270">
    <property type="protein sequence ID" value="CCD24621.1"/>
    <property type="molecule type" value="Genomic_DNA"/>
</dbReference>
<dbReference type="KEGG" id="ndi:NDAI_0D03070"/>
<evidence type="ECO:0000313" key="2">
    <source>
        <dbReference type="EMBL" id="CCD24621.1"/>
    </source>
</evidence>
<dbReference type="GO" id="GO:0070583">
    <property type="term" value="P:spore membrane bending pathway"/>
    <property type="evidence" value="ECO:0007669"/>
    <property type="project" value="EnsemblFungi"/>
</dbReference>
<dbReference type="HOGENOM" id="CLU_776604_0_0_1"/>
<dbReference type="OMA" id="TIDMGWS"/>
<dbReference type="RefSeq" id="XP_003669864.1">
    <property type="nucleotide sequence ID" value="XM_003669816.1"/>
</dbReference>
<feature type="transmembrane region" description="Helical" evidence="1">
    <location>
        <begin position="261"/>
        <end position="283"/>
    </location>
</feature>
<dbReference type="GeneID" id="11495278"/>
<dbReference type="Proteomes" id="UP000000689">
    <property type="component" value="Chromosome 4"/>
</dbReference>
<keyword evidence="1" id="KW-0812">Transmembrane</keyword>
<feature type="transmembrane region" description="Helical" evidence="1">
    <location>
        <begin position="319"/>
        <end position="337"/>
    </location>
</feature>
<protein>
    <recommendedName>
        <fullName evidence="4">Spore membrane assembly protein 2</fullName>
    </recommendedName>
</protein>
<organism evidence="2 3">
    <name type="scientific">Naumovozyma dairenensis (strain ATCC 10597 / BCRC 20456 / CBS 421 / NBRC 0211 / NRRL Y-12639)</name>
    <name type="common">Saccharomyces dairenensis</name>
    <dbReference type="NCBI Taxonomy" id="1071378"/>
    <lineage>
        <taxon>Eukaryota</taxon>
        <taxon>Fungi</taxon>
        <taxon>Dikarya</taxon>
        <taxon>Ascomycota</taxon>
        <taxon>Saccharomycotina</taxon>
        <taxon>Saccharomycetes</taxon>
        <taxon>Saccharomycetales</taxon>
        <taxon>Saccharomycetaceae</taxon>
        <taxon>Naumovozyma</taxon>
    </lineage>
</organism>
<name>G0WA10_NAUDC</name>
<dbReference type="eggNOG" id="ENOG502QW7F">
    <property type="taxonomic scope" value="Eukaryota"/>
</dbReference>
<dbReference type="AlphaFoldDB" id="G0WA10"/>
<accession>G0WA10</accession>